<dbReference type="EMBL" id="NEXE01000003">
    <property type="protein sequence ID" value="PSN92478.1"/>
    <property type="molecule type" value="Genomic_DNA"/>
</dbReference>
<dbReference type="InterPro" id="IPR005814">
    <property type="entry name" value="Aminotrans_3"/>
</dbReference>
<evidence type="ECO:0000256" key="2">
    <source>
        <dbReference type="ARBA" id="ARBA00022898"/>
    </source>
</evidence>
<dbReference type="Pfam" id="PF00202">
    <property type="entry name" value="Aminotran_3"/>
    <property type="match status" value="1"/>
</dbReference>
<dbReference type="Proteomes" id="UP000240322">
    <property type="component" value="Unassembled WGS sequence"/>
</dbReference>
<organism evidence="4 5">
    <name type="scientific">Candidatus Marsarchaeota G2 archaeon OSP_D</name>
    <dbReference type="NCBI Taxonomy" id="1978157"/>
    <lineage>
        <taxon>Archaea</taxon>
        <taxon>Candidatus Marsarchaeota</taxon>
        <taxon>Candidatus Marsarchaeota group 2</taxon>
    </lineage>
</organism>
<evidence type="ECO:0000313" key="4">
    <source>
        <dbReference type="EMBL" id="PSN92478.1"/>
    </source>
</evidence>
<name>A0A2R6B1V2_9ARCH</name>
<keyword evidence="2 3" id="KW-0663">Pyridoxal phosphate</keyword>
<dbReference type="CDD" id="cd00610">
    <property type="entry name" value="OAT_like"/>
    <property type="match status" value="1"/>
</dbReference>
<accession>A0A2R6B1V2</accession>
<dbReference type="SUPFAM" id="SSF53383">
    <property type="entry name" value="PLP-dependent transferases"/>
    <property type="match status" value="1"/>
</dbReference>
<comment type="caution">
    <text evidence="4">The sequence shown here is derived from an EMBL/GenBank/DDBJ whole genome shotgun (WGS) entry which is preliminary data.</text>
</comment>
<sequence>MAVWLICYMQESAHLGSKSVSDVTKELTFGTWRKQSSWRPLVVTRAEGVYFFDDANRRYLDFSSQLMCSNLGHGNRRVIEAIKSQAEKLAYVSPAYATEVRAELALRLKDVLPEGLVKYFFGTSGTEANEAAVKMIRMYYSREGRTKIVSRFNSYHGSTAASINLTGDFRRVAVDAHTSLPGFVRIPDPYCYRCPFGLKYPECGVACAEYLEYVIRSEGNVGGVVVEPVTGTNGVIVPPKEYLPRIREITKEHGVFLVADEVMSGWGRTGEWFAVDNWGVKPDILTTAKGITSAYVPLSLTATSKELADYFEDNYFAHGHTYEAHPLTLAAGVAAIDEYREHDLIKRSKTLGGYLGRRLGELAERHPSVGDVRGLGLFWAVEIVKDRERKTPFNTSEDKLGGRPLMTDRVASQMMKNGVYVNSWVSHFVVAPPLIVKEEEIDRGVDVFDEALRIADAEVTHA</sequence>
<dbReference type="InterPro" id="IPR015424">
    <property type="entry name" value="PyrdxlP-dep_Trfase"/>
</dbReference>
<dbReference type="PANTHER" id="PTHR43094:SF1">
    <property type="entry name" value="AMINOTRANSFERASE CLASS-III"/>
    <property type="match status" value="1"/>
</dbReference>
<protein>
    <submittedName>
        <fullName evidence="4">Aspartate aminotransferase family protein</fullName>
    </submittedName>
</protein>
<keyword evidence="4" id="KW-0808">Transferase</keyword>
<evidence type="ECO:0000313" key="5">
    <source>
        <dbReference type="Proteomes" id="UP000240322"/>
    </source>
</evidence>
<proteinExistence type="inferred from homology"/>
<dbReference type="GO" id="GO:0030170">
    <property type="term" value="F:pyridoxal phosphate binding"/>
    <property type="evidence" value="ECO:0007669"/>
    <property type="project" value="InterPro"/>
</dbReference>
<gene>
    <name evidence="4" type="ORF">B9Q03_00825</name>
</gene>
<comment type="similarity">
    <text evidence="1 3">Belongs to the class-III pyridoxal-phosphate-dependent aminotransferase family.</text>
</comment>
<dbReference type="GO" id="GO:0008483">
    <property type="term" value="F:transaminase activity"/>
    <property type="evidence" value="ECO:0007669"/>
    <property type="project" value="UniProtKB-KW"/>
</dbReference>
<evidence type="ECO:0000256" key="3">
    <source>
        <dbReference type="RuleBase" id="RU003560"/>
    </source>
</evidence>
<dbReference type="PANTHER" id="PTHR43094">
    <property type="entry name" value="AMINOTRANSFERASE"/>
    <property type="match status" value="1"/>
</dbReference>
<dbReference type="InterPro" id="IPR015422">
    <property type="entry name" value="PyrdxlP-dep_Trfase_small"/>
</dbReference>
<dbReference type="Gene3D" id="3.40.640.10">
    <property type="entry name" value="Type I PLP-dependent aspartate aminotransferase-like (Major domain)"/>
    <property type="match status" value="1"/>
</dbReference>
<keyword evidence="4" id="KW-0032">Aminotransferase</keyword>
<dbReference type="Gene3D" id="3.90.1150.10">
    <property type="entry name" value="Aspartate Aminotransferase, domain 1"/>
    <property type="match status" value="1"/>
</dbReference>
<dbReference type="InterPro" id="IPR015421">
    <property type="entry name" value="PyrdxlP-dep_Trfase_major"/>
</dbReference>
<dbReference type="AlphaFoldDB" id="A0A2R6B1V2"/>
<dbReference type="GO" id="GO:0005829">
    <property type="term" value="C:cytosol"/>
    <property type="evidence" value="ECO:0007669"/>
    <property type="project" value="TreeGrafter"/>
</dbReference>
<evidence type="ECO:0000256" key="1">
    <source>
        <dbReference type="ARBA" id="ARBA00008954"/>
    </source>
</evidence>
<reference evidence="4 5" key="1">
    <citation type="submission" date="2017-04" db="EMBL/GenBank/DDBJ databases">
        <title>Novel microbial lineages endemic to geothermal iron-oxide mats fill important gaps in the evolutionary history of Archaea.</title>
        <authorList>
            <person name="Jay Z.J."/>
            <person name="Beam J.P."/>
            <person name="Dlakic M."/>
            <person name="Rusch D.B."/>
            <person name="Kozubal M.A."/>
            <person name="Inskeep W.P."/>
        </authorList>
    </citation>
    <scope>NUCLEOTIDE SEQUENCE [LARGE SCALE GENOMIC DNA]</scope>
    <source>
        <strain evidence="4">OSP_D</strain>
    </source>
</reference>